<dbReference type="FunFam" id="1.25.40.10:FF:000285">
    <property type="entry name" value="Pentatricopeptide repeat-containing protein, chloroplastic"/>
    <property type="match status" value="1"/>
</dbReference>
<organism evidence="3 4">
    <name type="scientific">Ceratopteris richardii</name>
    <name type="common">Triangle waterfern</name>
    <dbReference type="NCBI Taxonomy" id="49495"/>
    <lineage>
        <taxon>Eukaryota</taxon>
        <taxon>Viridiplantae</taxon>
        <taxon>Streptophyta</taxon>
        <taxon>Embryophyta</taxon>
        <taxon>Tracheophyta</taxon>
        <taxon>Polypodiopsida</taxon>
        <taxon>Polypodiidae</taxon>
        <taxon>Polypodiales</taxon>
        <taxon>Pteridineae</taxon>
        <taxon>Pteridaceae</taxon>
        <taxon>Parkerioideae</taxon>
        <taxon>Ceratopteris</taxon>
    </lineage>
</organism>
<dbReference type="EMBL" id="CM035442">
    <property type="protein sequence ID" value="KAH7279907.1"/>
    <property type="molecule type" value="Genomic_DNA"/>
</dbReference>
<protein>
    <recommendedName>
        <fullName evidence="5">Pentatricopeptide repeat-containing protein</fullName>
    </recommendedName>
</protein>
<dbReference type="GO" id="GO:0003723">
    <property type="term" value="F:RNA binding"/>
    <property type="evidence" value="ECO:0007669"/>
    <property type="project" value="InterPro"/>
</dbReference>
<dbReference type="PROSITE" id="PS51375">
    <property type="entry name" value="PPR"/>
    <property type="match status" value="2"/>
</dbReference>
<dbReference type="Pfam" id="PF01535">
    <property type="entry name" value="PPR"/>
    <property type="match status" value="4"/>
</dbReference>
<dbReference type="InterPro" id="IPR046960">
    <property type="entry name" value="PPR_At4g14850-like_plant"/>
</dbReference>
<dbReference type="InterPro" id="IPR011990">
    <property type="entry name" value="TPR-like_helical_dom_sf"/>
</dbReference>
<dbReference type="InterPro" id="IPR002885">
    <property type="entry name" value="PPR_rpt"/>
</dbReference>
<dbReference type="AlphaFoldDB" id="A0A8T2Q8B1"/>
<feature type="repeat" description="PPR" evidence="2">
    <location>
        <begin position="236"/>
        <end position="270"/>
    </location>
</feature>
<keyword evidence="1" id="KW-0677">Repeat</keyword>
<dbReference type="EMBL" id="CM035442">
    <property type="protein sequence ID" value="KAH7279906.1"/>
    <property type="molecule type" value="Genomic_DNA"/>
</dbReference>
<feature type="repeat" description="PPR" evidence="2">
    <location>
        <begin position="135"/>
        <end position="169"/>
    </location>
</feature>
<dbReference type="PANTHER" id="PTHR47926">
    <property type="entry name" value="PENTATRICOPEPTIDE REPEAT-CONTAINING PROTEIN"/>
    <property type="match status" value="1"/>
</dbReference>
<gene>
    <name evidence="3" type="ORF">KP509_37G043200</name>
</gene>
<sequence length="640" mass="71264">MWKFLRRHNHGNRDRHCQTFASAFASALAHTELGTCTCILGQKLIQDLCDRGHLEKAIDVVSQAEFPLTDKVYFSLLRACNKSKSSFHARFVYFHLLLHVTRPCLLLQDYLVMSLAKCGAVDDACQVFSNLDRRTVYSWTALISAFVDCDRVSEAFQTYCNMQEDGIDPDNYTYVVLLRACGCIAHLEEGKRLHAESRRRGFGSDPFICNTLVSMYGRCGVLDEAEIVFYGMSKPDIVSWCSLLCAYVDNCKVEKALNLYRHAQMEGVYPDSRMYVFTLQACNLLADKEEAVVSEGQLLKSMSLEVGRSLHSDIRHNGFMSDMFVCTALVGMYGKCHAIAEAENVFSSMSEHRLVSWNAMLTAYVELGQGNKALQLYRQVLRGVETLDDVTLLCILQAASETGFVEICKHLHFEVVSAGLDHIRSVAATLIHAYGCSASIANGQVVFNELEEPHIAAWNASIAGHAGQGNPWESFQLFETMKSTATVEPDEVTFLLILSACSHNGLVLQALQYFSSMVGNYSLTPDLRHYGIMANLLGRAGNFRLIGGMLDMMPMPANLTIWLCLLGACRLHGNLAIAVQAFRHAVQLQPTHATAYILMSNIYGDAGLHKFADDVEQLRRERCGGEAYLDEDGQDVEFSV</sequence>
<proteinExistence type="predicted"/>
<evidence type="ECO:0000256" key="1">
    <source>
        <dbReference type="ARBA" id="ARBA00022737"/>
    </source>
</evidence>
<evidence type="ECO:0000256" key="2">
    <source>
        <dbReference type="PROSITE-ProRule" id="PRU00708"/>
    </source>
</evidence>
<reference evidence="3" key="1">
    <citation type="submission" date="2021-08" db="EMBL/GenBank/DDBJ databases">
        <title>WGS assembly of Ceratopteris richardii.</title>
        <authorList>
            <person name="Marchant D.B."/>
            <person name="Chen G."/>
            <person name="Jenkins J."/>
            <person name="Shu S."/>
            <person name="Leebens-Mack J."/>
            <person name="Grimwood J."/>
            <person name="Schmutz J."/>
            <person name="Soltis P."/>
            <person name="Soltis D."/>
            <person name="Chen Z.-H."/>
        </authorList>
    </citation>
    <scope>NUCLEOTIDE SEQUENCE</scope>
    <source>
        <strain evidence="3">Whitten #5841</strain>
        <tissue evidence="3">Leaf</tissue>
    </source>
</reference>
<keyword evidence="4" id="KW-1185">Reference proteome</keyword>
<name>A0A8T2Q8B1_CERRI</name>
<dbReference type="NCBIfam" id="TIGR00756">
    <property type="entry name" value="PPR"/>
    <property type="match status" value="3"/>
</dbReference>
<comment type="caution">
    <text evidence="3">The sequence shown here is derived from an EMBL/GenBank/DDBJ whole genome shotgun (WGS) entry which is preliminary data.</text>
</comment>
<evidence type="ECO:0000313" key="3">
    <source>
        <dbReference type="EMBL" id="KAH7279906.1"/>
    </source>
</evidence>
<evidence type="ECO:0008006" key="5">
    <source>
        <dbReference type="Google" id="ProtNLM"/>
    </source>
</evidence>
<dbReference type="OrthoDB" id="440666at2759"/>
<dbReference type="FunFam" id="1.25.40.10:FF:000242">
    <property type="entry name" value="Pentatricopeptide repeat-containing protein"/>
    <property type="match status" value="1"/>
</dbReference>
<dbReference type="Pfam" id="PF13041">
    <property type="entry name" value="PPR_2"/>
    <property type="match status" value="1"/>
</dbReference>
<dbReference type="Proteomes" id="UP000825935">
    <property type="component" value="Chromosome 37"/>
</dbReference>
<evidence type="ECO:0000313" key="4">
    <source>
        <dbReference type="Proteomes" id="UP000825935"/>
    </source>
</evidence>
<dbReference type="SUPFAM" id="SSF48452">
    <property type="entry name" value="TPR-like"/>
    <property type="match status" value="1"/>
</dbReference>
<accession>A0A8T2Q8B1</accession>
<dbReference type="GO" id="GO:0009451">
    <property type="term" value="P:RNA modification"/>
    <property type="evidence" value="ECO:0007669"/>
    <property type="project" value="InterPro"/>
</dbReference>
<dbReference type="Gene3D" id="1.25.40.10">
    <property type="entry name" value="Tetratricopeptide repeat domain"/>
    <property type="match status" value="4"/>
</dbReference>